<dbReference type="Proteomes" id="UP000070328">
    <property type="component" value="Unassembled WGS sequence"/>
</dbReference>
<proteinExistence type="inferred from homology"/>
<reference evidence="6 7" key="1">
    <citation type="submission" date="2014-02" db="EMBL/GenBank/DDBJ databases">
        <title>The genome sequence of Colletotrichum simmondsii CBS122122.</title>
        <authorList>
            <person name="Baroncelli R."/>
            <person name="Thon M.R."/>
        </authorList>
    </citation>
    <scope>NUCLEOTIDE SEQUENCE [LARGE SCALE GENOMIC DNA]</scope>
    <source>
        <strain evidence="6 7">CBS122122</strain>
    </source>
</reference>
<sequence length="287" mass="31616">MASCVAHEHCMLDAMPCASSAGLRYRSSDPEVGKVRAEHLSHPAAILRYLLRTVRTESRRRAFHRRIRCICCDLSLTHHPSLSHLPQATNLLAFLPRLSQPVAYPALTTAHERGQRRTAQSSILRHTLSLPSIFYAPVAHIIHRYSTSWGSAKVRANLKARKRFVCFLRLRAGAGCLYAGNAVIDANDANSQREVLPSKFTCLFCNHEDSVAVKLDKKAGVDLSAAVDVYGEWVDAADAVAKEAGPVGGSNHKTSSARRAPPSRPVDDDDDDRRYGGEGIDMDDDEY</sequence>
<accession>A0A135TL56</accession>
<evidence type="ECO:0000256" key="5">
    <source>
        <dbReference type="SAM" id="MobiDB-lite"/>
    </source>
</evidence>
<dbReference type="SUPFAM" id="SSF57783">
    <property type="entry name" value="Zinc beta-ribbon"/>
    <property type="match status" value="1"/>
</dbReference>
<keyword evidence="7" id="KW-1185">Reference proteome</keyword>
<protein>
    <recommendedName>
        <fullName evidence="8">Transcription elongation factor 1 homolog</fullName>
    </recommendedName>
</protein>
<comment type="subcellular location">
    <subcellularLocation>
        <location evidence="1">Nucleus</location>
    </subcellularLocation>
</comment>
<dbReference type="EMBL" id="JFBX01000124">
    <property type="protein sequence ID" value="KXH48837.1"/>
    <property type="molecule type" value="Genomic_DNA"/>
</dbReference>
<dbReference type="AlphaFoldDB" id="A0A135TL56"/>
<keyword evidence="4" id="KW-0539">Nucleus</keyword>
<dbReference type="Pfam" id="PF05129">
    <property type="entry name" value="Zn_ribbon_Elf1"/>
    <property type="match status" value="1"/>
</dbReference>
<comment type="similarity">
    <text evidence="2">Belongs to the ELOF1 family.</text>
</comment>
<dbReference type="InterPro" id="IPR038567">
    <property type="entry name" value="T_Elf1_sf"/>
</dbReference>
<gene>
    <name evidence="6" type="ORF">CSIM01_12498</name>
</gene>
<evidence type="ECO:0000313" key="7">
    <source>
        <dbReference type="Proteomes" id="UP000070328"/>
    </source>
</evidence>
<evidence type="ECO:0000256" key="3">
    <source>
        <dbReference type="ARBA" id="ARBA00022833"/>
    </source>
</evidence>
<evidence type="ECO:0000256" key="4">
    <source>
        <dbReference type="ARBA" id="ARBA00023242"/>
    </source>
</evidence>
<evidence type="ECO:0000313" key="6">
    <source>
        <dbReference type="EMBL" id="KXH48837.1"/>
    </source>
</evidence>
<keyword evidence="3" id="KW-0862">Zinc</keyword>
<dbReference type="InterPro" id="IPR007808">
    <property type="entry name" value="Elf1"/>
</dbReference>
<dbReference type="Gene3D" id="2.20.25.190">
    <property type="match status" value="1"/>
</dbReference>
<dbReference type="GO" id="GO:0005634">
    <property type="term" value="C:nucleus"/>
    <property type="evidence" value="ECO:0007669"/>
    <property type="project" value="UniProtKB-SubCell"/>
</dbReference>
<evidence type="ECO:0000256" key="1">
    <source>
        <dbReference type="ARBA" id="ARBA00004123"/>
    </source>
</evidence>
<evidence type="ECO:0000256" key="2">
    <source>
        <dbReference type="ARBA" id="ARBA00009730"/>
    </source>
</evidence>
<feature type="region of interest" description="Disordered" evidence="5">
    <location>
        <begin position="244"/>
        <end position="287"/>
    </location>
</feature>
<dbReference type="OrthoDB" id="445983at2759"/>
<organism evidence="6 7">
    <name type="scientific">Colletotrichum simmondsii</name>
    <dbReference type="NCBI Taxonomy" id="703756"/>
    <lineage>
        <taxon>Eukaryota</taxon>
        <taxon>Fungi</taxon>
        <taxon>Dikarya</taxon>
        <taxon>Ascomycota</taxon>
        <taxon>Pezizomycotina</taxon>
        <taxon>Sordariomycetes</taxon>
        <taxon>Hypocreomycetidae</taxon>
        <taxon>Glomerellales</taxon>
        <taxon>Glomerellaceae</taxon>
        <taxon>Colletotrichum</taxon>
        <taxon>Colletotrichum acutatum species complex</taxon>
    </lineage>
</organism>
<comment type="caution">
    <text evidence="6">The sequence shown here is derived from an EMBL/GenBank/DDBJ whole genome shotgun (WGS) entry which is preliminary data.</text>
</comment>
<name>A0A135TL56_9PEZI</name>
<evidence type="ECO:0008006" key="8">
    <source>
        <dbReference type="Google" id="ProtNLM"/>
    </source>
</evidence>